<dbReference type="SUPFAM" id="SSF48264">
    <property type="entry name" value="Cytochrome P450"/>
    <property type="match status" value="1"/>
</dbReference>
<dbReference type="GO" id="GO:0005506">
    <property type="term" value="F:iron ion binding"/>
    <property type="evidence" value="ECO:0007669"/>
    <property type="project" value="InterPro"/>
</dbReference>
<evidence type="ECO:0000313" key="2">
    <source>
        <dbReference type="EMBL" id="PBC26243.1"/>
    </source>
</evidence>
<keyword evidence="3" id="KW-1185">Reference proteome</keyword>
<name>A0A2A3E3B7_APICC</name>
<dbReference type="STRING" id="94128.A0A2A3E3B7"/>
<proteinExistence type="predicted"/>
<dbReference type="EMBL" id="KZ288402">
    <property type="protein sequence ID" value="PBC26243.1"/>
    <property type="molecule type" value="Genomic_DNA"/>
</dbReference>
<reference evidence="2 3" key="1">
    <citation type="submission" date="2014-07" db="EMBL/GenBank/DDBJ databases">
        <title>Genomic and transcriptomic analysis on Apis cerana provide comprehensive insights into honey bee biology.</title>
        <authorList>
            <person name="Diao Q."/>
            <person name="Sun L."/>
            <person name="Zheng H."/>
            <person name="Zheng H."/>
            <person name="Xu S."/>
            <person name="Wang S."/>
            <person name="Zeng Z."/>
            <person name="Hu F."/>
            <person name="Su S."/>
            <person name="Wu J."/>
        </authorList>
    </citation>
    <scope>NUCLEOTIDE SEQUENCE [LARGE SCALE GENOMIC DNA]</scope>
    <source>
        <tissue evidence="2">Pupae without intestine</tissue>
    </source>
</reference>
<dbReference type="AlphaFoldDB" id="A0A2A3E3B7"/>
<organism evidence="2 3">
    <name type="scientific">Apis cerana cerana</name>
    <name type="common">Oriental honeybee</name>
    <dbReference type="NCBI Taxonomy" id="94128"/>
    <lineage>
        <taxon>Eukaryota</taxon>
        <taxon>Metazoa</taxon>
        <taxon>Ecdysozoa</taxon>
        <taxon>Arthropoda</taxon>
        <taxon>Hexapoda</taxon>
        <taxon>Insecta</taxon>
        <taxon>Pterygota</taxon>
        <taxon>Neoptera</taxon>
        <taxon>Endopterygota</taxon>
        <taxon>Hymenoptera</taxon>
        <taxon>Apocrita</taxon>
        <taxon>Aculeata</taxon>
        <taxon>Apoidea</taxon>
        <taxon>Anthophila</taxon>
        <taxon>Apidae</taxon>
        <taxon>Apis</taxon>
    </lineage>
</organism>
<evidence type="ECO:0000313" key="3">
    <source>
        <dbReference type="Proteomes" id="UP000242457"/>
    </source>
</evidence>
<keyword evidence="1" id="KW-0560">Oxidoreductase</keyword>
<sequence length="149" mass="17573">MCTLLKKCNQSIRKKLFIKFWSNEFTKSKIKKNHSQPKTFYDIPGPKSLPIIGTLYKYLPFIGEYSFTNLYESGKRKLKCFGPLVREEIIPNVNVIWIYRPEDIAEIFKAESGLHPERRSHLALLKYRKDRPNIYNTGGLLPTYIPRLY</sequence>
<dbReference type="InterPro" id="IPR036396">
    <property type="entry name" value="Cyt_P450_sf"/>
</dbReference>
<evidence type="ECO:0000256" key="1">
    <source>
        <dbReference type="ARBA" id="ARBA00023033"/>
    </source>
</evidence>
<protein>
    <submittedName>
        <fullName evidence="2">Cytochrome P450-like protein</fullName>
    </submittedName>
</protein>
<dbReference type="GO" id="GO:0020037">
    <property type="term" value="F:heme binding"/>
    <property type="evidence" value="ECO:0007669"/>
    <property type="project" value="InterPro"/>
</dbReference>
<gene>
    <name evidence="2" type="ORF">APICC_06770</name>
</gene>
<dbReference type="GO" id="GO:0004497">
    <property type="term" value="F:monooxygenase activity"/>
    <property type="evidence" value="ECO:0007669"/>
    <property type="project" value="UniProtKB-KW"/>
</dbReference>
<dbReference type="Proteomes" id="UP000242457">
    <property type="component" value="Unassembled WGS sequence"/>
</dbReference>
<dbReference type="OrthoDB" id="3945418at2759"/>
<dbReference type="Gene3D" id="1.10.630.10">
    <property type="entry name" value="Cytochrome P450"/>
    <property type="match status" value="1"/>
</dbReference>
<accession>A0A2A3E3B7</accession>
<keyword evidence="1" id="KW-0503">Monooxygenase</keyword>
<dbReference type="GO" id="GO:0016705">
    <property type="term" value="F:oxidoreductase activity, acting on paired donors, with incorporation or reduction of molecular oxygen"/>
    <property type="evidence" value="ECO:0007669"/>
    <property type="project" value="InterPro"/>
</dbReference>